<dbReference type="InterPro" id="IPR016181">
    <property type="entry name" value="Acyl_CoA_acyltransferase"/>
</dbReference>
<evidence type="ECO:0000256" key="2">
    <source>
        <dbReference type="ARBA" id="ARBA00023315"/>
    </source>
</evidence>
<dbReference type="PROSITE" id="PS51186">
    <property type="entry name" value="GNAT"/>
    <property type="match status" value="1"/>
</dbReference>
<dbReference type="Proteomes" id="UP000753724">
    <property type="component" value="Unassembled WGS sequence"/>
</dbReference>
<comment type="caution">
    <text evidence="4">The sequence shown here is derived from an EMBL/GenBank/DDBJ whole genome shotgun (WGS) entry which is preliminary data.</text>
</comment>
<dbReference type="InterPro" id="IPR000182">
    <property type="entry name" value="GNAT_dom"/>
</dbReference>
<keyword evidence="2" id="KW-0012">Acyltransferase</keyword>
<dbReference type="Gene3D" id="3.40.630.30">
    <property type="match status" value="1"/>
</dbReference>
<proteinExistence type="predicted"/>
<organism evidence="4 5">
    <name type="scientific">Novosphingobium ovatum</name>
    <dbReference type="NCBI Taxonomy" id="1908523"/>
    <lineage>
        <taxon>Bacteria</taxon>
        <taxon>Pseudomonadati</taxon>
        <taxon>Pseudomonadota</taxon>
        <taxon>Alphaproteobacteria</taxon>
        <taxon>Sphingomonadales</taxon>
        <taxon>Sphingomonadaceae</taxon>
        <taxon>Novosphingobium</taxon>
    </lineage>
</organism>
<dbReference type="InterPro" id="IPR050832">
    <property type="entry name" value="Bact_Acetyltransf"/>
</dbReference>
<evidence type="ECO:0000256" key="1">
    <source>
        <dbReference type="ARBA" id="ARBA00022679"/>
    </source>
</evidence>
<name>A0ABW9XAB6_9SPHN</name>
<dbReference type="SUPFAM" id="SSF55729">
    <property type="entry name" value="Acyl-CoA N-acyltransferases (Nat)"/>
    <property type="match status" value="1"/>
</dbReference>
<dbReference type="PANTHER" id="PTHR43877">
    <property type="entry name" value="AMINOALKYLPHOSPHONATE N-ACETYLTRANSFERASE-RELATED-RELATED"/>
    <property type="match status" value="1"/>
</dbReference>
<accession>A0ABW9XAB6</accession>
<evidence type="ECO:0000313" key="4">
    <source>
        <dbReference type="EMBL" id="NBC35472.1"/>
    </source>
</evidence>
<feature type="domain" description="N-acetyltransferase" evidence="3">
    <location>
        <begin position="1"/>
        <end position="172"/>
    </location>
</feature>
<dbReference type="EMBL" id="JAAAPO010000001">
    <property type="protein sequence ID" value="NBC35472.1"/>
    <property type="molecule type" value="Genomic_DNA"/>
</dbReference>
<evidence type="ECO:0000259" key="3">
    <source>
        <dbReference type="PROSITE" id="PS51186"/>
    </source>
</evidence>
<keyword evidence="1" id="KW-0808">Transferase</keyword>
<dbReference type="Pfam" id="PF00583">
    <property type="entry name" value="Acetyltransf_1"/>
    <property type="match status" value="1"/>
</dbReference>
<reference evidence="5" key="1">
    <citation type="submission" date="2020-01" db="EMBL/GenBank/DDBJ databases">
        <title>Sphingomonas sp. strain CSW-10.</title>
        <authorList>
            <person name="Chen W.-M."/>
        </authorList>
    </citation>
    <scope>NUCLEOTIDE SEQUENCE [LARGE SCALE GENOMIC DNA]</scope>
    <source>
        <strain evidence="5">FSY-8</strain>
    </source>
</reference>
<protein>
    <submittedName>
        <fullName evidence="4">GNAT family N-acetyltransferase</fullName>
    </submittedName>
</protein>
<evidence type="ECO:0000313" key="5">
    <source>
        <dbReference type="Proteomes" id="UP000753724"/>
    </source>
</evidence>
<keyword evidence="5" id="KW-1185">Reference proteome</keyword>
<sequence length="172" mass="18705">MLRPARADDLAALADLKRATFVETFGPTGFAIPYPAADLAAFLADAYGHARIAAEIADPAHGTWVVEDSDGALIAYAHVGPCKLPHADVREGDGELYQIYVLRRAQGLGLGRRLMDAAMAFLTAQGGAIWIGVWSQNLPAQRFYAAYGFDRVGEYQFVVGDCRDDEFILRRG</sequence>
<gene>
    <name evidence="4" type="ORF">GTZ99_02760</name>
</gene>
<dbReference type="CDD" id="cd04301">
    <property type="entry name" value="NAT_SF"/>
    <property type="match status" value="1"/>
</dbReference>